<dbReference type="Pfam" id="PF03083">
    <property type="entry name" value="MtN3_slv"/>
    <property type="match status" value="2"/>
</dbReference>
<keyword evidence="4 9" id="KW-0762">Sugar transport</keyword>
<evidence type="ECO:0000256" key="8">
    <source>
        <dbReference type="ARBA" id="ARBA00023136"/>
    </source>
</evidence>
<dbReference type="GO" id="GO:0012505">
    <property type="term" value="C:endomembrane system"/>
    <property type="evidence" value="ECO:0007669"/>
    <property type="project" value="UniProtKB-SubCell"/>
</dbReference>
<comment type="subcellular location">
    <subcellularLocation>
        <location evidence="9">Cell membrane</location>
        <topology evidence="9">Multi-pass membrane protein</topology>
    </subcellularLocation>
    <subcellularLocation>
        <location evidence="1">Endomembrane system</location>
        <topology evidence="1">Multi-pass membrane protein</topology>
    </subcellularLocation>
</comment>
<evidence type="ECO:0000256" key="7">
    <source>
        <dbReference type="ARBA" id="ARBA00022989"/>
    </source>
</evidence>
<name>B9T3G8_RICCO</name>
<dbReference type="OrthoDB" id="409725at2759"/>
<dbReference type="KEGG" id="rcu:8278010"/>
<feature type="transmembrane region" description="Helical" evidence="9">
    <location>
        <begin position="199"/>
        <end position="218"/>
    </location>
</feature>
<dbReference type="FunFam" id="1.20.1280.290:FF:000001">
    <property type="entry name" value="Bidirectional sugar transporter SWEET"/>
    <property type="match status" value="1"/>
</dbReference>
<dbReference type="InParanoid" id="B9T3G8"/>
<proteinExistence type="inferred from homology"/>
<dbReference type="InterPro" id="IPR004316">
    <property type="entry name" value="SWEET_rpt"/>
</dbReference>
<dbReference type="GO" id="GO:0051260">
    <property type="term" value="P:protein homooligomerization"/>
    <property type="evidence" value="ECO:0007669"/>
    <property type="project" value="UniProtKB-ARBA"/>
</dbReference>
<evidence type="ECO:0000256" key="4">
    <source>
        <dbReference type="ARBA" id="ARBA00022597"/>
    </source>
</evidence>
<feature type="transmembrane region" description="Helical" evidence="9">
    <location>
        <begin position="174"/>
        <end position="193"/>
    </location>
</feature>
<dbReference type="EMBL" id="EQ974417">
    <property type="protein sequence ID" value="EEF29606.1"/>
    <property type="molecule type" value="Genomic_DNA"/>
</dbReference>
<evidence type="ECO:0000256" key="6">
    <source>
        <dbReference type="ARBA" id="ARBA00022737"/>
    </source>
</evidence>
<feature type="transmembrane region" description="Helical" evidence="9">
    <location>
        <begin position="107"/>
        <end position="129"/>
    </location>
</feature>
<keyword evidence="8 9" id="KW-0472">Membrane</keyword>
<evidence type="ECO:0000256" key="1">
    <source>
        <dbReference type="ARBA" id="ARBA00004127"/>
    </source>
</evidence>
<keyword evidence="7 9" id="KW-1133">Transmembrane helix</keyword>
<dbReference type="eggNOG" id="KOG1623">
    <property type="taxonomic scope" value="Eukaryota"/>
</dbReference>
<evidence type="ECO:0000256" key="2">
    <source>
        <dbReference type="ARBA" id="ARBA00007809"/>
    </source>
</evidence>
<dbReference type="AlphaFoldDB" id="B9T3G8"/>
<dbReference type="GO" id="GO:0016020">
    <property type="term" value="C:membrane"/>
    <property type="evidence" value="ECO:0000318"/>
    <property type="project" value="GO_Central"/>
</dbReference>
<dbReference type="PANTHER" id="PTHR10791:SF236">
    <property type="entry name" value="BIDIRECTIONAL SUGAR TRANSPORTER SWEET8"/>
    <property type="match status" value="1"/>
</dbReference>
<dbReference type="InterPro" id="IPR047664">
    <property type="entry name" value="SWEET"/>
</dbReference>
<comment type="function">
    <text evidence="9">Mediates both low-affinity uptake and efflux of sugar across the membrane.</text>
</comment>
<keyword evidence="3 9" id="KW-0813">Transport</keyword>
<feature type="transmembrane region" description="Helical" evidence="9">
    <location>
        <begin position="6"/>
        <end position="26"/>
    </location>
</feature>
<feature type="transmembrane region" description="Helical" evidence="9">
    <location>
        <begin position="135"/>
        <end position="153"/>
    </location>
</feature>
<evidence type="ECO:0000256" key="3">
    <source>
        <dbReference type="ARBA" id="ARBA00022448"/>
    </source>
</evidence>
<dbReference type="GO" id="GO:0051119">
    <property type="term" value="F:sugar transmembrane transporter activity"/>
    <property type="evidence" value="ECO:0000318"/>
    <property type="project" value="GO_Central"/>
</dbReference>
<dbReference type="OMA" id="AFWRICA"/>
<feature type="transmembrane region" description="Helical" evidence="9">
    <location>
        <begin position="47"/>
        <end position="68"/>
    </location>
</feature>
<evidence type="ECO:0000256" key="5">
    <source>
        <dbReference type="ARBA" id="ARBA00022692"/>
    </source>
</evidence>
<protein>
    <recommendedName>
        <fullName evidence="9">Bidirectional sugar transporter SWEET</fullName>
    </recommendedName>
</protein>
<dbReference type="Proteomes" id="UP000008311">
    <property type="component" value="Unassembled WGS sequence"/>
</dbReference>
<dbReference type="PANTHER" id="PTHR10791">
    <property type="entry name" value="RAG1-ACTIVATING PROTEIN 1"/>
    <property type="match status" value="1"/>
</dbReference>
<accession>B9T3G8</accession>
<organism evidence="10 11">
    <name type="scientific">Ricinus communis</name>
    <name type="common">Castor bean</name>
    <dbReference type="NCBI Taxonomy" id="3988"/>
    <lineage>
        <taxon>Eukaryota</taxon>
        <taxon>Viridiplantae</taxon>
        <taxon>Streptophyta</taxon>
        <taxon>Embryophyta</taxon>
        <taxon>Tracheophyta</taxon>
        <taxon>Spermatophyta</taxon>
        <taxon>Magnoliopsida</taxon>
        <taxon>eudicotyledons</taxon>
        <taxon>Gunneridae</taxon>
        <taxon>Pentapetalae</taxon>
        <taxon>rosids</taxon>
        <taxon>fabids</taxon>
        <taxon>Malpighiales</taxon>
        <taxon>Euphorbiaceae</taxon>
        <taxon>Acalyphoideae</taxon>
        <taxon>Acalypheae</taxon>
        <taxon>Ricinus</taxon>
    </lineage>
</organism>
<comment type="similarity">
    <text evidence="2 9">Belongs to the SWEET sugar transporter family.</text>
</comment>
<evidence type="ECO:0000256" key="9">
    <source>
        <dbReference type="RuleBase" id="RU910715"/>
    </source>
</evidence>
<keyword evidence="11" id="KW-1185">Reference proteome</keyword>
<keyword evidence="6" id="KW-0677">Repeat</keyword>
<reference evidence="11" key="1">
    <citation type="journal article" date="2010" name="Nat. Biotechnol.">
        <title>Draft genome sequence of the oilseed species Ricinus communis.</title>
        <authorList>
            <person name="Chan A.P."/>
            <person name="Crabtree J."/>
            <person name="Zhao Q."/>
            <person name="Lorenzi H."/>
            <person name="Orvis J."/>
            <person name="Puiu D."/>
            <person name="Melake-Berhan A."/>
            <person name="Jones K.M."/>
            <person name="Redman J."/>
            <person name="Chen G."/>
            <person name="Cahoon E.B."/>
            <person name="Gedil M."/>
            <person name="Stanke M."/>
            <person name="Haas B.J."/>
            <person name="Wortman J.R."/>
            <person name="Fraser-Liggett C.M."/>
            <person name="Ravel J."/>
            <person name="Rabinowicz P.D."/>
        </authorList>
    </citation>
    <scope>NUCLEOTIDE SEQUENCE [LARGE SCALE GENOMIC DNA]</scope>
    <source>
        <strain evidence="11">cv. Hale</strain>
    </source>
</reference>
<evidence type="ECO:0000313" key="10">
    <source>
        <dbReference type="EMBL" id="EEF29606.1"/>
    </source>
</evidence>
<dbReference type="FunFam" id="1.20.1280.290:FF:000002">
    <property type="entry name" value="Bidirectional sugar transporter SWEET"/>
    <property type="match status" value="1"/>
</dbReference>
<feature type="transmembrane region" description="Helical" evidence="9">
    <location>
        <begin position="74"/>
        <end position="95"/>
    </location>
</feature>
<dbReference type="GO" id="GO:0005886">
    <property type="term" value="C:plasma membrane"/>
    <property type="evidence" value="ECO:0007669"/>
    <property type="project" value="UniProtKB-SubCell"/>
</dbReference>
<sequence length="236" mass="26034">MVSASAEFAHAVVGSIGNVISLILYLSPMPTFCHIYNQKDVEEFQCYPYVAAVMNCLLLIFQGLPMVAPSANSPFIFIINGLGLAVELLYLHIFRYYEKKHKGFSRVVLFLAAEVILLAIIVTAALLGFHTHSNRNLFVGIFCAVSNVVMYGSPLAIMKKVVLTRSVEYMPHDLSLASFFNGVFWTVYAVIIFDPLTLASNGLGALLSLAQLLLYAYYSNPKRTAAVMPVQLEPVI</sequence>
<dbReference type="GO" id="GO:0008643">
    <property type="term" value="P:carbohydrate transport"/>
    <property type="evidence" value="ECO:0000318"/>
    <property type="project" value="GO_Central"/>
</dbReference>
<dbReference type="Gene3D" id="1.20.1280.290">
    <property type="match status" value="2"/>
</dbReference>
<keyword evidence="5 9" id="KW-0812">Transmembrane</keyword>
<evidence type="ECO:0000313" key="11">
    <source>
        <dbReference type="Proteomes" id="UP000008311"/>
    </source>
</evidence>
<gene>
    <name evidence="10" type="ORF">RCOM_0443130</name>
</gene>